<feature type="domain" description="SLA1 homology" evidence="1">
    <location>
        <begin position="1"/>
        <end position="59"/>
    </location>
</feature>
<dbReference type="Pfam" id="PF03983">
    <property type="entry name" value="SHD1"/>
    <property type="match status" value="1"/>
</dbReference>
<dbReference type="GO" id="GO:0043130">
    <property type="term" value="F:ubiquitin binding"/>
    <property type="evidence" value="ECO:0007669"/>
    <property type="project" value="InterPro"/>
</dbReference>
<feature type="non-terminal residue" evidence="3">
    <location>
        <position position="1"/>
    </location>
</feature>
<dbReference type="GO" id="GO:0030674">
    <property type="term" value="F:protein-macromolecule adaptor activity"/>
    <property type="evidence" value="ECO:0007669"/>
    <property type="project" value="InterPro"/>
</dbReference>
<dbReference type="EMBL" id="KZ988270">
    <property type="protein sequence ID" value="RKP12606.1"/>
    <property type="molecule type" value="Genomic_DNA"/>
</dbReference>
<gene>
    <name evidence="2" type="ORF">BJ684DRAFT_446</name>
    <name evidence="3" type="ORF">BJ684DRAFT_6494</name>
</gene>
<reference evidence="4" key="1">
    <citation type="journal article" date="2018" name="Nat. Microbiol.">
        <title>Leveraging single-cell genomics to expand the fungal tree of life.</title>
        <authorList>
            <person name="Ahrendt S.R."/>
            <person name="Quandt C.A."/>
            <person name="Ciobanu D."/>
            <person name="Clum A."/>
            <person name="Salamov A."/>
            <person name="Andreopoulos B."/>
            <person name="Cheng J.F."/>
            <person name="Woyke T."/>
            <person name="Pelin A."/>
            <person name="Henrissat B."/>
            <person name="Reynolds N.K."/>
            <person name="Benny G.L."/>
            <person name="Smith M.E."/>
            <person name="James T.Y."/>
            <person name="Grigoriev I.V."/>
        </authorList>
    </citation>
    <scope>NUCLEOTIDE SEQUENCE [LARGE SCALE GENOMIC DNA]</scope>
</reference>
<evidence type="ECO:0000313" key="2">
    <source>
        <dbReference type="EMBL" id="RKP12606.1"/>
    </source>
</evidence>
<reference evidence="3" key="2">
    <citation type="submission" date="2018-06" db="EMBL/GenBank/DDBJ databases">
        <title>Leveraging single-cell genomics to expand the Fungal Tree of Life.</title>
        <authorList>
            <consortium name="DOE Joint Genome Institute"/>
            <person name="Ahrendt S.R."/>
            <person name="Quandt C.A."/>
            <person name="Ciobanu D."/>
            <person name="Clum A."/>
            <person name="Salamov A."/>
            <person name="Andreopoulos B."/>
            <person name="Cheng J.-F."/>
            <person name="Woyke T."/>
            <person name="Pelin A."/>
            <person name="Henrissat B."/>
            <person name="Reynolds N."/>
            <person name="Benny G.L."/>
            <person name="Smith M.E."/>
            <person name="James T.Y."/>
            <person name="Grigoriev I.V."/>
        </authorList>
    </citation>
    <scope>NUCLEOTIDE SEQUENCE</scope>
    <source>
        <strain evidence="3">RSA 2659</strain>
    </source>
</reference>
<evidence type="ECO:0000313" key="3">
    <source>
        <dbReference type="EMBL" id="RKP12608.1"/>
    </source>
</evidence>
<evidence type="ECO:0000259" key="1">
    <source>
        <dbReference type="Pfam" id="PF03983"/>
    </source>
</evidence>
<sequence>TRLWQDKSGTYQVDAEFLRYEEEQGKVHLHKVNGVKIAVPLIKLSATDVAHVEKLTGMDL</sequence>
<dbReference type="InterPro" id="IPR007131">
    <property type="entry name" value="SHD1"/>
</dbReference>
<feature type="non-terminal residue" evidence="3">
    <location>
        <position position="60"/>
    </location>
</feature>
<dbReference type="Gene3D" id="2.30.30.700">
    <property type="entry name" value="SLA1 homology domain 1"/>
    <property type="match status" value="1"/>
</dbReference>
<protein>
    <submittedName>
        <fullName evidence="3">Sla1 homology domain 1</fullName>
    </submittedName>
</protein>
<name>A0A4P9Y1E1_9FUNG</name>
<dbReference type="GO" id="GO:0042802">
    <property type="term" value="F:identical protein binding"/>
    <property type="evidence" value="ECO:0007669"/>
    <property type="project" value="InterPro"/>
</dbReference>
<accession>A0A4P9Y1E1</accession>
<keyword evidence="4" id="KW-1185">Reference proteome</keyword>
<dbReference type="EMBL" id="KZ988270">
    <property type="protein sequence ID" value="RKP12608.1"/>
    <property type="molecule type" value="Genomic_DNA"/>
</dbReference>
<dbReference type="AlphaFoldDB" id="A0A4P9Y1E1"/>
<dbReference type="OrthoDB" id="5971719at2759"/>
<dbReference type="GO" id="GO:0008092">
    <property type="term" value="F:cytoskeletal protein binding"/>
    <property type="evidence" value="ECO:0007669"/>
    <property type="project" value="InterPro"/>
</dbReference>
<organism evidence="3 4">
    <name type="scientific">Piptocephalis cylindrospora</name>
    <dbReference type="NCBI Taxonomy" id="1907219"/>
    <lineage>
        <taxon>Eukaryota</taxon>
        <taxon>Fungi</taxon>
        <taxon>Fungi incertae sedis</taxon>
        <taxon>Zoopagomycota</taxon>
        <taxon>Zoopagomycotina</taxon>
        <taxon>Zoopagomycetes</taxon>
        <taxon>Zoopagales</taxon>
        <taxon>Piptocephalidaceae</taxon>
        <taxon>Piptocephalis</taxon>
    </lineage>
</organism>
<dbReference type="Proteomes" id="UP000267251">
    <property type="component" value="Unassembled WGS sequence"/>
</dbReference>
<evidence type="ECO:0000313" key="4">
    <source>
        <dbReference type="Proteomes" id="UP000267251"/>
    </source>
</evidence>
<proteinExistence type="predicted"/>